<dbReference type="Ensembl" id="ENSOMET00000029345.1">
    <property type="protein sequence ID" value="ENSOMEP00000019981.1"/>
    <property type="gene ID" value="ENSOMEG00000021808.1"/>
</dbReference>
<evidence type="ECO:0000256" key="1">
    <source>
        <dbReference type="PROSITE-ProRule" id="PRU00206"/>
    </source>
</evidence>
<proteinExistence type="predicted"/>
<dbReference type="OMA" id="TYLESWN"/>
<dbReference type="PaxDb" id="30732-ENSOMEP00000019981"/>
<protein>
    <recommendedName>
        <fullName evidence="2">TNFR-Cys domain-containing protein</fullName>
    </recommendedName>
</protein>
<dbReference type="GO" id="GO:0009897">
    <property type="term" value="C:external side of plasma membrane"/>
    <property type="evidence" value="ECO:0007669"/>
    <property type="project" value="TreeGrafter"/>
</dbReference>
<dbReference type="STRING" id="30732.ENSOMEP00000019981"/>
<keyword evidence="1" id="KW-1015">Disulfide bond</keyword>
<dbReference type="GO" id="GO:0050830">
    <property type="term" value="P:defense response to Gram-positive bacterium"/>
    <property type="evidence" value="ECO:0007669"/>
    <property type="project" value="TreeGrafter"/>
</dbReference>
<dbReference type="GO" id="GO:0002720">
    <property type="term" value="P:positive regulation of cytokine production involved in immune response"/>
    <property type="evidence" value="ECO:0007669"/>
    <property type="project" value="TreeGrafter"/>
</dbReference>
<dbReference type="GO" id="GO:0046642">
    <property type="term" value="P:negative regulation of alpha-beta T cell proliferation"/>
    <property type="evidence" value="ECO:0007669"/>
    <property type="project" value="TreeGrafter"/>
</dbReference>
<feature type="domain" description="TNFR-Cys" evidence="2">
    <location>
        <begin position="33"/>
        <end position="75"/>
    </location>
</feature>
<dbReference type="PROSITE" id="PS00652">
    <property type="entry name" value="TNFR_NGFR_1"/>
    <property type="match status" value="1"/>
</dbReference>
<dbReference type="PANTHER" id="PTHR46838">
    <property type="entry name" value="TUMOR NECROSIS FACTOR RECEPTOR SUPERFAMILY MEMBER 14"/>
    <property type="match status" value="1"/>
</dbReference>
<dbReference type="FunFam" id="2.10.50.10:FF:000007">
    <property type="entry name" value="TNF receptor superfamily member 14"/>
    <property type="match status" value="1"/>
</dbReference>
<organism evidence="3 4">
    <name type="scientific">Oryzias melastigma</name>
    <name type="common">Marine medaka</name>
    <dbReference type="NCBI Taxonomy" id="30732"/>
    <lineage>
        <taxon>Eukaryota</taxon>
        <taxon>Metazoa</taxon>
        <taxon>Chordata</taxon>
        <taxon>Craniata</taxon>
        <taxon>Vertebrata</taxon>
        <taxon>Euteleostomi</taxon>
        <taxon>Actinopterygii</taxon>
        <taxon>Neopterygii</taxon>
        <taxon>Teleostei</taxon>
        <taxon>Neoteleostei</taxon>
        <taxon>Acanthomorphata</taxon>
        <taxon>Ovalentaria</taxon>
        <taxon>Atherinomorphae</taxon>
        <taxon>Beloniformes</taxon>
        <taxon>Adrianichthyidae</taxon>
        <taxon>Oryziinae</taxon>
        <taxon>Oryzias</taxon>
    </lineage>
</organism>
<feature type="disulfide bond" evidence="1">
    <location>
        <begin position="34"/>
        <end position="49"/>
    </location>
</feature>
<dbReference type="SUPFAM" id="SSF57586">
    <property type="entry name" value="TNF receptor-like"/>
    <property type="match status" value="2"/>
</dbReference>
<dbReference type="GeneTree" id="ENSGT00940000166932"/>
<dbReference type="AlphaFoldDB" id="A0A3B3CQX8"/>
<dbReference type="Pfam" id="PF00020">
    <property type="entry name" value="TNFR_c6"/>
    <property type="match status" value="1"/>
</dbReference>
<dbReference type="Gene3D" id="2.10.50.10">
    <property type="entry name" value="Tumor Necrosis Factor Receptor, subunit A, domain 2"/>
    <property type="match status" value="2"/>
</dbReference>
<dbReference type="GO" id="GO:2000406">
    <property type="term" value="P:positive regulation of T cell migration"/>
    <property type="evidence" value="ECO:0007669"/>
    <property type="project" value="TreeGrafter"/>
</dbReference>
<dbReference type="GO" id="GO:0050829">
    <property type="term" value="P:defense response to Gram-negative bacterium"/>
    <property type="evidence" value="ECO:0007669"/>
    <property type="project" value="TreeGrafter"/>
</dbReference>
<evidence type="ECO:0000259" key="2">
    <source>
        <dbReference type="PROSITE" id="PS50050"/>
    </source>
</evidence>
<feature type="repeat" description="TNFR-Cys" evidence="1">
    <location>
        <begin position="33"/>
        <end position="75"/>
    </location>
</feature>
<dbReference type="PANTHER" id="PTHR46838:SF1">
    <property type="entry name" value="TUMOR NECROSIS FACTOR RECEPTOR SUPERFAMILY MEMBER 14"/>
    <property type="match status" value="1"/>
</dbReference>
<evidence type="ECO:0000313" key="4">
    <source>
        <dbReference type="Proteomes" id="UP000261560"/>
    </source>
</evidence>
<reference evidence="3" key="1">
    <citation type="submission" date="2025-08" db="UniProtKB">
        <authorList>
            <consortium name="Ensembl"/>
        </authorList>
    </citation>
    <scope>IDENTIFICATION</scope>
</reference>
<dbReference type="PROSITE" id="PS50050">
    <property type="entry name" value="TNFR_NGFR_2"/>
    <property type="match status" value="1"/>
</dbReference>
<comment type="caution">
    <text evidence="1">Lacks conserved residue(s) required for the propagation of feature annotation.</text>
</comment>
<reference evidence="3" key="2">
    <citation type="submission" date="2025-09" db="UniProtKB">
        <authorList>
            <consortium name="Ensembl"/>
        </authorList>
    </citation>
    <scope>IDENTIFICATION</scope>
</reference>
<dbReference type="Proteomes" id="UP000261560">
    <property type="component" value="Unplaced"/>
</dbReference>
<name>A0A3B3CQX8_ORYME</name>
<sequence length="128" mass="14257">YPKEGSNLCCKKCQPGYRLKEHCSENKETVCEPCKPNTYLESWNYAHNCLPCKKCNPRKNLKEIRTCTSTQNAVCVCKENTFCTMGYNAPECASCQPYRACGPGHGVSVQGKVCCSHCLNAHPALRCL</sequence>
<dbReference type="SMART" id="SM00208">
    <property type="entry name" value="TNFR"/>
    <property type="match status" value="3"/>
</dbReference>
<keyword evidence="4" id="KW-1185">Reference proteome</keyword>
<evidence type="ECO:0000313" key="3">
    <source>
        <dbReference type="Ensembl" id="ENSOMEP00000019981.1"/>
    </source>
</evidence>
<dbReference type="InterPro" id="IPR001368">
    <property type="entry name" value="TNFR/NGFR_Cys_rich_reg"/>
</dbReference>
<accession>A0A3B3CQX8</accession>